<evidence type="ECO:0000259" key="13">
    <source>
        <dbReference type="Pfam" id="PF04565"/>
    </source>
</evidence>
<name>A0ABT7IK68_9BURK</name>
<comment type="function">
    <text evidence="6 8">DNA-dependent RNA polymerase catalyzes the transcription of DNA into RNA using the four ribonucleoside triphosphates as substrates.</text>
</comment>
<evidence type="ECO:0000256" key="2">
    <source>
        <dbReference type="ARBA" id="ARBA00022679"/>
    </source>
</evidence>
<dbReference type="InterPro" id="IPR007644">
    <property type="entry name" value="RNA_pol_bsu_protrusion"/>
</dbReference>
<dbReference type="Proteomes" id="UP001165481">
    <property type="component" value="Unassembled WGS sequence"/>
</dbReference>
<dbReference type="InterPro" id="IPR007645">
    <property type="entry name" value="RNA_pol_Rpb2_3"/>
</dbReference>
<comment type="catalytic activity">
    <reaction evidence="5 6 8">
        <text>RNA(n) + a ribonucleoside 5'-triphosphate = RNA(n+1) + diphosphate</text>
        <dbReference type="Rhea" id="RHEA:21248"/>
        <dbReference type="Rhea" id="RHEA-COMP:14527"/>
        <dbReference type="Rhea" id="RHEA-COMP:17342"/>
        <dbReference type="ChEBI" id="CHEBI:33019"/>
        <dbReference type="ChEBI" id="CHEBI:61557"/>
        <dbReference type="ChEBI" id="CHEBI:140395"/>
        <dbReference type="EC" id="2.7.7.6"/>
    </reaction>
</comment>
<evidence type="ECO:0000259" key="12">
    <source>
        <dbReference type="Pfam" id="PF04563"/>
    </source>
</evidence>
<dbReference type="EMBL" id="JAKZJU020000001">
    <property type="protein sequence ID" value="MDL2058766.1"/>
    <property type="molecule type" value="Genomic_DNA"/>
</dbReference>
<feature type="domain" description="DNA-directed RNA polymerase beta subunit external 1" evidence="14">
    <location>
        <begin position="611"/>
        <end position="676"/>
    </location>
</feature>
<feature type="domain" description="RNA polymerase beta subunit protrusion" evidence="12">
    <location>
        <begin position="27"/>
        <end position="519"/>
    </location>
</feature>
<dbReference type="GO" id="GO:0003899">
    <property type="term" value="F:DNA-directed RNA polymerase activity"/>
    <property type="evidence" value="ECO:0007669"/>
    <property type="project" value="UniProtKB-EC"/>
</dbReference>
<evidence type="ECO:0000256" key="1">
    <source>
        <dbReference type="ARBA" id="ARBA00022478"/>
    </source>
</evidence>
<dbReference type="PANTHER" id="PTHR20856">
    <property type="entry name" value="DNA-DIRECTED RNA POLYMERASE I SUBUNIT 2"/>
    <property type="match status" value="1"/>
</dbReference>
<keyword evidence="1 6" id="KW-0240">DNA-directed RNA polymerase</keyword>
<keyword evidence="2 6" id="KW-0808">Transferase</keyword>
<dbReference type="Gene3D" id="3.90.1800.10">
    <property type="entry name" value="RNA polymerase alpha subunit dimerisation domain"/>
    <property type="match status" value="1"/>
</dbReference>
<dbReference type="InterPro" id="IPR010243">
    <property type="entry name" value="RNA_pol_bsu_bac"/>
</dbReference>
<accession>A0ABT7IK68</accession>
<dbReference type="Gene3D" id="2.40.270.10">
    <property type="entry name" value="DNA-directed RNA polymerase, subunit 2, domain 6"/>
    <property type="match status" value="1"/>
</dbReference>
<dbReference type="InterPro" id="IPR042107">
    <property type="entry name" value="DNA-dir_RNA_pol_bsu_ext_1_sf"/>
</dbReference>
<evidence type="ECO:0000256" key="8">
    <source>
        <dbReference type="RuleBase" id="RU363031"/>
    </source>
</evidence>
<dbReference type="Pfam" id="PF04565">
    <property type="entry name" value="RNA_pol_Rpb2_3"/>
    <property type="match status" value="1"/>
</dbReference>
<dbReference type="NCBIfam" id="TIGR02013">
    <property type="entry name" value="rpoB"/>
    <property type="match status" value="1"/>
</dbReference>
<sequence>MSYSFTEKKRIRKSFANRPSVLAVPPLLDIQLRSYADFLQADVKPNARKDIGLQAAFNSIFPVSSHNGLARLSFVSYDLAKPEFDVAECQLRGLSFCSRLRAKIRLEIYDRESPTTVKEVRENEVYMGEIPLMTEKGSFIINGSERVIVSQLHRSPGIFFENDKGKTHSSGKLLFSARVIPYRGSWLDFEFDAKDILYFRIDRRRKMPGTILLKALGMTSEQILARFFEFDHFTLKAEGAQLALVPERLKGDAMGFDILDKDGKVLVPGDKRVNARHVRLINQAGIKEIPVPDEYLIGRVLAKDIVSEDGEVLASANAEITDKLLESLRAAGVKDIDVLYTNELDHGAYISDTLQLDETADKLSARIAIYRMMRPGEPPTEEAVEGLFERLFFSEDTYDLSRVGRMKINARFGKSDPKGPSTLTAEDIVDTMQLLVALRNGQDDVVMTDDNGVSRTVPVNGVDDIDHLGNRRVRCVGELAENQFRAGLVRVERAVRERLGQADSDGLTPQDLINSKPISASIREFFGSSQLSQFMDQTNPLSEITHKRRISALGPGGLTRERAGFEVRDVHPTHYGRVCPIETPEGPNIGLINSLAIYARLNSYGFLETPYRRVVDGVATDTIDYLSAIEEGKYIIAQANADLDENNRLTQELVSCHEKGEFVLARPADIQYMDVAPSQIVSVAASMIPFLEHDDANRALMGANMQRQAVPCLRPQYPLVGTGMERTVAVDSKTTVQARRGGIVDYVDANRVVIRVNDNESVAGEVGVDIYNLQKFTRSNQSTTINQRPIVMIGDHVAKGDVLADGASTDQGELALGQNMLIAFMPWNGYNYEDAVLVSEKVVADDRYTSIHIEELSVVARDTKLGAEEITRDISNLPEQQLNRLDDAGIVFIGAEVQAGDVLVGKVTPKGETQLTPEEKLLRVIFGEKASDVKDTSLRVPSGMSGTVIDVQVFTREGVERDSRAKSIIESELKRYQRDLDDERRIVETDACARLRRQLAGKKALSAPNGLASGSALTAEYLNSLDSRSLFSIVMETEDDQKLIDLTRKALEDKVKEFADAYKLKEDKLTRGDELPPGVLKMVKVYIAERRRLQPGDKMAGRHGNKGVVSKVNPVEDMPYMADGRPADIVLNPLGVPSRMNIGQVLEVHLGWAAKGLGWRLQELLDSERGKQVKEVRAFLNKVYNTTGKKEDIDSLTDDEVIAMARRLRDGIPFATPVFDGASEKQINQMLEMAFPDEEVKRLQLTKNRTQATLYDGRTGEAFSCPVTVGYMHYLKLHHLVDDKMHARSTGPYSLVTQQPLGGKAQFGGQRFGEMEVWALEAYGAAYTLQEMLTVKSDDVNGRTKMYENIVKGDLSIDAGTPESFNVLVREIRSLGIDLDYVKN</sequence>
<evidence type="ECO:0000259" key="14">
    <source>
        <dbReference type="Pfam" id="PF10385"/>
    </source>
</evidence>
<proteinExistence type="inferred from homology"/>
<dbReference type="Pfam" id="PF04561">
    <property type="entry name" value="RNA_pol_Rpb2_2"/>
    <property type="match status" value="1"/>
</dbReference>
<keyword evidence="3 6" id="KW-0548">Nucleotidyltransferase</keyword>
<evidence type="ECO:0000256" key="3">
    <source>
        <dbReference type="ARBA" id="ARBA00022695"/>
    </source>
</evidence>
<reference evidence="15" key="1">
    <citation type="submission" date="2023-03" db="EMBL/GenBank/DDBJ databases">
        <title>Mesosutterella sp. nov. isolated from porcine feces.</title>
        <authorList>
            <person name="Yu S."/>
        </authorList>
    </citation>
    <scope>NUCLEOTIDE SEQUENCE</scope>
    <source>
        <strain evidence="15">AGMB02718</strain>
    </source>
</reference>
<evidence type="ECO:0000256" key="7">
    <source>
        <dbReference type="RuleBase" id="RU000434"/>
    </source>
</evidence>
<dbReference type="Gene3D" id="3.90.1110.10">
    <property type="entry name" value="RNA polymerase Rpb2, domain 2"/>
    <property type="match status" value="1"/>
</dbReference>
<dbReference type="EC" id="2.7.7.6" evidence="6 8"/>
<dbReference type="Pfam" id="PF10385">
    <property type="entry name" value="RNA_pol_Rpb2_45"/>
    <property type="match status" value="1"/>
</dbReference>
<gene>
    <name evidence="6 15" type="primary">rpoB</name>
    <name evidence="15" type="ORF">MUN46_002215</name>
</gene>
<dbReference type="InterPro" id="IPR019462">
    <property type="entry name" value="DNA-dir_RNA_pol_bsu_external_1"/>
</dbReference>
<dbReference type="Pfam" id="PF00562">
    <property type="entry name" value="RNA_pol_Rpb2_6"/>
    <property type="match status" value="1"/>
</dbReference>
<evidence type="ECO:0000259" key="11">
    <source>
        <dbReference type="Pfam" id="PF04561"/>
    </source>
</evidence>
<protein>
    <recommendedName>
        <fullName evidence="6 8">DNA-directed RNA polymerase subunit beta</fullName>
        <shortName evidence="6">RNAP subunit beta</shortName>
        <ecNumber evidence="6 8">2.7.7.6</ecNumber>
    </recommendedName>
    <alternativeName>
        <fullName evidence="6">RNA polymerase subunit beta</fullName>
    </alternativeName>
    <alternativeName>
        <fullName evidence="6">Transcriptase subunit beta</fullName>
    </alternativeName>
</protein>
<evidence type="ECO:0000313" key="15">
    <source>
        <dbReference type="EMBL" id="MDL2058766.1"/>
    </source>
</evidence>
<dbReference type="Pfam" id="PF04560">
    <property type="entry name" value="RNA_pol_Rpb2_7"/>
    <property type="match status" value="1"/>
</dbReference>
<dbReference type="InterPro" id="IPR007642">
    <property type="entry name" value="RNA_pol_Rpb2_2"/>
</dbReference>
<dbReference type="GO" id="GO:0000428">
    <property type="term" value="C:DNA-directed RNA polymerase complex"/>
    <property type="evidence" value="ECO:0007669"/>
    <property type="project" value="UniProtKB-KW"/>
</dbReference>
<dbReference type="InterPro" id="IPR015712">
    <property type="entry name" value="DNA-dir_RNA_pol_su2"/>
</dbReference>
<evidence type="ECO:0000259" key="9">
    <source>
        <dbReference type="Pfam" id="PF00562"/>
    </source>
</evidence>
<dbReference type="Gene3D" id="2.30.150.10">
    <property type="entry name" value="DNA-directed RNA polymerase, beta subunit, external 1 domain"/>
    <property type="match status" value="1"/>
</dbReference>
<feature type="domain" description="RNA polymerase Rpb2" evidence="10">
    <location>
        <begin position="1308"/>
        <end position="1382"/>
    </location>
</feature>
<dbReference type="NCBIfam" id="NF001616">
    <property type="entry name" value="PRK00405.1"/>
    <property type="match status" value="1"/>
</dbReference>
<evidence type="ECO:0000313" key="16">
    <source>
        <dbReference type="Proteomes" id="UP001165481"/>
    </source>
</evidence>
<dbReference type="HAMAP" id="MF_01321">
    <property type="entry name" value="RNApol_bact_RpoB"/>
    <property type="match status" value="1"/>
</dbReference>
<dbReference type="CDD" id="cd00653">
    <property type="entry name" value="RNA_pol_B_RPB2"/>
    <property type="match status" value="1"/>
</dbReference>
<comment type="similarity">
    <text evidence="6 7">Belongs to the RNA polymerase beta chain family.</text>
</comment>
<dbReference type="PROSITE" id="PS01166">
    <property type="entry name" value="RNA_POL_BETA"/>
    <property type="match status" value="1"/>
</dbReference>
<dbReference type="Gene3D" id="3.90.1100.10">
    <property type="match status" value="2"/>
</dbReference>
<evidence type="ECO:0000259" key="10">
    <source>
        <dbReference type="Pfam" id="PF04560"/>
    </source>
</evidence>
<comment type="caution">
    <text evidence="15">The sequence shown here is derived from an EMBL/GenBank/DDBJ whole genome shotgun (WGS) entry which is preliminary data.</text>
</comment>
<evidence type="ECO:0000256" key="6">
    <source>
        <dbReference type="HAMAP-Rule" id="MF_01321"/>
    </source>
</evidence>
<dbReference type="Gene3D" id="2.40.50.100">
    <property type="match status" value="1"/>
</dbReference>
<evidence type="ECO:0000256" key="5">
    <source>
        <dbReference type="ARBA" id="ARBA00048552"/>
    </source>
</evidence>
<dbReference type="SUPFAM" id="SSF64484">
    <property type="entry name" value="beta and beta-prime subunits of DNA dependent RNA-polymerase"/>
    <property type="match status" value="1"/>
</dbReference>
<keyword evidence="16" id="KW-1185">Reference proteome</keyword>
<feature type="domain" description="RNA polymerase Rpb2" evidence="13">
    <location>
        <begin position="533"/>
        <end position="600"/>
    </location>
</feature>
<organism evidence="15 16">
    <name type="scientific">Mesosutterella faecium</name>
    <dbReference type="NCBI Taxonomy" id="2925194"/>
    <lineage>
        <taxon>Bacteria</taxon>
        <taxon>Pseudomonadati</taxon>
        <taxon>Pseudomonadota</taxon>
        <taxon>Betaproteobacteria</taxon>
        <taxon>Burkholderiales</taxon>
        <taxon>Sutterellaceae</taxon>
        <taxon>Mesosutterella</taxon>
    </lineage>
</organism>
<dbReference type="RefSeq" id="WP_243376045.1">
    <property type="nucleotide sequence ID" value="NZ_JAKZJU020000001.1"/>
</dbReference>
<dbReference type="Pfam" id="PF04563">
    <property type="entry name" value="RNA_pol_Rpb2_1"/>
    <property type="match status" value="1"/>
</dbReference>
<dbReference type="InterPro" id="IPR037033">
    <property type="entry name" value="DNA-dir_RNAP_su2_hyb_sf"/>
</dbReference>
<evidence type="ECO:0000256" key="4">
    <source>
        <dbReference type="ARBA" id="ARBA00023163"/>
    </source>
</evidence>
<dbReference type="InterPro" id="IPR014724">
    <property type="entry name" value="RNA_pol_RPB2_OB-fold"/>
</dbReference>
<dbReference type="Gene3D" id="2.40.50.150">
    <property type="match status" value="1"/>
</dbReference>
<dbReference type="InterPro" id="IPR007641">
    <property type="entry name" value="RNA_pol_Rpb2_7"/>
</dbReference>
<feature type="domain" description="DNA-directed RNA polymerase subunit 2 hybrid-binding" evidence="9">
    <location>
        <begin position="738"/>
        <end position="1306"/>
    </location>
</feature>
<dbReference type="InterPro" id="IPR007121">
    <property type="entry name" value="RNA_pol_bsu_CS"/>
</dbReference>
<dbReference type="InterPro" id="IPR007120">
    <property type="entry name" value="DNA-dir_RNAP_su2_dom"/>
</dbReference>
<dbReference type="InterPro" id="IPR037034">
    <property type="entry name" value="RNA_pol_Rpb2_2_sf"/>
</dbReference>
<keyword evidence="4 6" id="KW-0804">Transcription</keyword>
<feature type="domain" description="RNA polymerase Rpb2" evidence="11">
    <location>
        <begin position="154"/>
        <end position="226"/>
    </location>
</feature>
<comment type="subunit">
    <text evidence="6 8">The RNAP catalytic core consists of 2 alpha, 1 beta, 1 beta' and 1 omega subunit. When a sigma factor is associated with the core the holoenzyme is formed, which can initiate transcription.</text>
</comment>